<evidence type="ECO:0000313" key="9">
    <source>
        <dbReference type="EMBL" id="KUJ16332.1"/>
    </source>
</evidence>
<feature type="transmembrane region" description="Helical" evidence="8">
    <location>
        <begin position="133"/>
        <end position="155"/>
    </location>
</feature>
<accession>A0A194X973</accession>
<feature type="transmembrane region" description="Helical" evidence="8">
    <location>
        <begin position="356"/>
        <end position="378"/>
    </location>
</feature>
<dbReference type="AlphaFoldDB" id="A0A194X973"/>
<evidence type="ECO:0000256" key="1">
    <source>
        <dbReference type="ARBA" id="ARBA00004141"/>
    </source>
</evidence>
<keyword evidence="3 7" id="KW-0813">Transport</keyword>
<reference evidence="9 10" key="1">
    <citation type="submission" date="2015-10" db="EMBL/GenBank/DDBJ databases">
        <title>Full genome of DAOMC 229536 Phialocephala scopiformis, a fungal endophyte of spruce producing the potent anti-insectan compound rugulosin.</title>
        <authorList>
            <consortium name="DOE Joint Genome Institute"/>
            <person name="Walker A.K."/>
            <person name="Frasz S.L."/>
            <person name="Seifert K.A."/>
            <person name="Miller J.D."/>
            <person name="Mondo S.J."/>
            <person name="Labutti K."/>
            <person name="Lipzen A."/>
            <person name="Dockter R."/>
            <person name="Kennedy M."/>
            <person name="Grigoriev I.V."/>
            <person name="Spatafora J.W."/>
        </authorList>
    </citation>
    <scope>NUCLEOTIDE SEQUENCE [LARGE SCALE GENOMIC DNA]</scope>
    <source>
        <strain evidence="9 10">CBS 120377</strain>
    </source>
</reference>
<dbReference type="KEGG" id="psco:LY89DRAFT_586081"/>
<dbReference type="InterPro" id="IPR026030">
    <property type="entry name" value="Pur-cyt_permease_Fcy2/21/22"/>
</dbReference>
<evidence type="ECO:0000256" key="3">
    <source>
        <dbReference type="ARBA" id="ARBA00022448"/>
    </source>
</evidence>
<organism evidence="9 10">
    <name type="scientific">Mollisia scopiformis</name>
    <name type="common">Conifer needle endophyte fungus</name>
    <name type="synonym">Phialocephala scopiformis</name>
    <dbReference type="NCBI Taxonomy" id="149040"/>
    <lineage>
        <taxon>Eukaryota</taxon>
        <taxon>Fungi</taxon>
        <taxon>Dikarya</taxon>
        <taxon>Ascomycota</taxon>
        <taxon>Pezizomycotina</taxon>
        <taxon>Leotiomycetes</taxon>
        <taxon>Helotiales</taxon>
        <taxon>Mollisiaceae</taxon>
        <taxon>Mollisia</taxon>
    </lineage>
</organism>
<evidence type="ECO:0000256" key="4">
    <source>
        <dbReference type="ARBA" id="ARBA00022692"/>
    </source>
</evidence>
<keyword evidence="4 8" id="KW-0812">Transmembrane</keyword>
<dbReference type="GO" id="GO:0022857">
    <property type="term" value="F:transmembrane transporter activity"/>
    <property type="evidence" value="ECO:0007669"/>
    <property type="project" value="InterPro"/>
</dbReference>
<name>A0A194X973_MOLSC</name>
<dbReference type="GO" id="GO:0005886">
    <property type="term" value="C:plasma membrane"/>
    <property type="evidence" value="ECO:0007669"/>
    <property type="project" value="TreeGrafter"/>
</dbReference>
<protein>
    <submittedName>
        <fullName evidence="9">Uncharacterized protein</fullName>
    </submittedName>
</protein>
<dbReference type="Gene3D" id="1.10.4160.10">
    <property type="entry name" value="Hydantoin permease"/>
    <property type="match status" value="1"/>
</dbReference>
<feature type="transmembrane region" description="Helical" evidence="8">
    <location>
        <begin position="291"/>
        <end position="315"/>
    </location>
</feature>
<feature type="transmembrane region" description="Helical" evidence="8">
    <location>
        <begin position="26"/>
        <end position="45"/>
    </location>
</feature>
<evidence type="ECO:0000256" key="6">
    <source>
        <dbReference type="ARBA" id="ARBA00023136"/>
    </source>
</evidence>
<comment type="subcellular location">
    <subcellularLocation>
        <location evidence="1">Membrane</location>
        <topology evidence="1">Multi-pass membrane protein</topology>
    </subcellularLocation>
</comment>
<feature type="transmembrane region" description="Helical" evidence="8">
    <location>
        <begin position="327"/>
        <end position="344"/>
    </location>
</feature>
<evidence type="ECO:0000313" key="10">
    <source>
        <dbReference type="Proteomes" id="UP000070700"/>
    </source>
</evidence>
<gene>
    <name evidence="9" type="ORF">LY89DRAFT_586081</name>
</gene>
<feature type="transmembrane region" description="Helical" evidence="8">
    <location>
        <begin position="57"/>
        <end position="78"/>
    </location>
</feature>
<feature type="transmembrane region" description="Helical" evidence="8">
    <location>
        <begin position="236"/>
        <end position="260"/>
    </location>
</feature>
<dbReference type="Proteomes" id="UP000070700">
    <property type="component" value="Unassembled WGS sequence"/>
</dbReference>
<feature type="transmembrane region" description="Helical" evidence="8">
    <location>
        <begin position="162"/>
        <end position="182"/>
    </location>
</feature>
<comment type="similarity">
    <text evidence="2 7">Belongs to the purine-cytosine permease (2.A.39) family.</text>
</comment>
<dbReference type="InParanoid" id="A0A194X973"/>
<dbReference type="Pfam" id="PF02133">
    <property type="entry name" value="Transp_cyt_pur"/>
    <property type="match status" value="1"/>
</dbReference>
<dbReference type="RefSeq" id="XP_018070687.1">
    <property type="nucleotide sequence ID" value="XM_018209354.1"/>
</dbReference>
<feature type="transmembrane region" description="Helical" evidence="8">
    <location>
        <begin position="202"/>
        <end position="224"/>
    </location>
</feature>
<keyword evidence="6 7" id="KW-0472">Membrane</keyword>
<dbReference type="GeneID" id="28819080"/>
<sequence>MTGAEVRGIERVSETERKKSGGWDQIVFWFSVNLSFTSFASGMLGTEFYSLSFKTSVAIIMTMSLVGVATTAWITTLGPKYGLRTMALARFAGGWPGTFVFSVLNILTQLAYSVTVAIAGAQALHAVNEDVSLIAGIILISVVVMVLSVYGLNFVKIWERWAWILCFIIFMIIIGLGARGGYDVNKNNVTHDTGSDLIGDILSYAGIYYSISSGWTTIGADYNVDLPANTPPMRSAVLTFIGIYVPIVATAIMSCALLSITNPDYIAAFEKDSLGGLIGKILEPAGGFGKFLLVILMFSAVSCNIPNTYSGALSIQTLHPVFMKVPRVIYVILFTAVYLIAAIAGREHFGELLSDFASLLSYWTAFFTVIMLLEFLWFRRKSGHLGPINPDNFNDFSKLPPGYACCGAILVAIGGCVPAMAETWYTGPIALMVATPYGGDLGFEFSAVFTFVSYLVFRNLEIRYFGR</sequence>
<feature type="transmembrane region" description="Helical" evidence="8">
    <location>
        <begin position="399"/>
        <end position="421"/>
    </location>
</feature>
<keyword evidence="5 8" id="KW-1133">Transmembrane helix</keyword>
<evidence type="ECO:0000256" key="2">
    <source>
        <dbReference type="ARBA" id="ARBA00008974"/>
    </source>
</evidence>
<evidence type="ECO:0000256" key="8">
    <source>
        <dbReference type="SAM" id="Phobius"/>
    </source>
</evidence>
<dbReference type="InterPro" id="IPR001248">
    <property type="entry name" value="Pur-cyt_permease"/>
</dbReference>
<dbReference type="PANTHER" id="PTHR31806:SF1">
    <property type="entry name" value="PURINE-CYTOSINE PERMEASE FCY2-RELATED"/>
    <property type="match status" value="1"/>
</dbReference>
<dbReference type="GO" id="GO:0000329">
    <property type="term" value="C:fungal-type vacuole membrane"/>
    <property type="evidence" value="ECO:0007669"/>
    <property type="project" value="TreeGrafter"/>
</dbReference>
<evidence type="ECO:0000256" key="5">
    <source>
        <dbReference type="ARBA" id="ARBA00022989"/>
    </source>
</evidence>
<feature type="transmembrane region" description="Helical" evidence="8">
    <location>
        <begin position="99"/>
        <end position="121"/>
    </location>
</feature>
<dbReference type="EMBL" id="KQ947416">
    <property type="protein sequence ID" value="KUJ16332.1"/>
    <property type="molecule type" value="Genomic_DNA"/>
</dbReference>
<keyword evidence="10" id="KW-1185">Reference proteome</keyword>
<evidence type="ECO:0000256" key="7">
    <source>
        <dbReference type="PIRNR" id="PIRNR002744"/>
    </source>
</evidence>
<dbReference type="PIRSF" id="PIRSF002744">
    <property type="entry name" value="Pur-cyt_permease"/>
    <property type="match status" value="1"/>
</dbReference>
<proteinExistence type="inferred from homology"/>
<feature type="transmembrane region" description="Helical" evidence="8">
    <location>
        <begin position="441"/>
        <end position="457"/>
    </location>
</feature>
<dbReference type="PANTHER" id="PTHR31806">
    <property type="entry name" value="PURINE-CYTOSINE PERMEASE FCY2-RELATED"/>
    <property type="match status" value="1"/>
</dbReference>
<dbReference type="OrthoDB" id="5428495at2759"/>